<accession>A0A2Z6QKZ6</accession>
<keyword evidence="6" id="KW-0963">Cytoplasm</keyword>
<evidence type="ECO:0000256" key="5">
    <source>
        <dbReference type="ARBA" id="ARBA00022454"/>
    </source>
</evidence>
<keyword evidence="13" id="KW-1185">Reference proteome</keyword>
<keyword evidence="7" id="KW-0132">Cell division</keyword>
<comment type="similarity">
    <text evidence="3">Belongs to the CND2 (condensin subunit 2) family.</text>
</comment>
<keyword evidence="10" id="KW-0131">Cell cycle</keyword>
<name>A0A2Z6QKZ6_9GLOM</name>
<dbReference type="InterPro" id="IPR022816">
    <property type="entry name" value="Condensin_barren_su2"/>
</dbReference>
<evidence type="ECO:0000256" key="10">
    <source>
        <dbReference type="ARBA" id="ARBA00023306"/>
    </source>
</evidence>
<dbReference type="GO" id="GO:0000796">
    <property type="term" value="C:condensin complex"/>
    <property type="evidence" value="ECO:0007669"/>
    <property type="project" value="InterPro"/>
</dbReference>
<keyword evidence="5" id="KW-0158">Chromosome</keyword>
<dbReference type="Pfam" id="PF05786">
    <property type="entry name" value="Cnd2"/>
    <property type="match status" value="2"/>
</dbReference>
<feature type="compositionally biased region" description="Acidic residues" evidence="11">
    <location>
        <begin position="160"/>
        <end position="170"/>
    </location>
</feature>
<feature type="region of interest" description="Disordered" evidence="11">
    <location>
        <begin position="151"/>
        <end position="178"/>
    </location>
</feature>
<dbReference type="GO" id="GO:0005737">
    <property type="term" value="C:cytoplasm"/>
    <property type="evidence" value="ECO:0007669"/>
    <property type="project" value="UniProtKB-SubCell"/>
</dbReference>
<dbReference type="AlphaFoldDB" id="A0A2Z6QKZ6"/>
<reference evidence="12 13" key="1">
    <citation type="submission" date="2017-11" db="EMBL/GenBank/DDBJ databases">
        <title>The genome of Rhizophagus clarus HR1 reveals common genetic basis of auxotrophy among arbuscular mycorrhizal fungi.</title>
        <authorList>
            <person name="Kobayashi Y."/>
        </authorList>
    </citation>
    <scope>NUCLEOTIDE SEQUENCE [LARGE SCALE GENOMIC DNA]</scope>
    <source>
        <strain evidence="12 13">HR1</strain>
    </source>
</reference>
<dbReference type="PIRSF" id="PIRSF017126">
    <property type="entry name" value="Condensin_H"/>
    <property type="match status" value="1"/>
</dbReference>
<evidence type="ECO:0000256" key="4">
    <source>
        <dbReference type="ARBA" id="ARBA00016065"/>
    </source>
</evidence>
<dbReference type="GO" id="GO:0007076">
    <property type="term" value="P:mitotic chromosome condensation"/>
    <property type="evidence" value="ECO:0007669"/>
    <property type="project" value="InterPro"/>
</dbReference>
<evidence type="ECO:0000256" key="6">
    <source>
        <dbReference type="ARBA" id="ARBA00022490"/>
    </source>
</evidence>
<comment type="subcellular location">
    <subcellularLocation>
        <location evidence="1">Chromosome</location>
    </subcellularLocation>
    <subcellularLocation>
        <location evidence="2">Cytoplasm</location>
    </subcellularLocation>
</comment>
<keyword evidence="8" id="KW-0498">Mitosis</keyword>
<dbReference type="GO" id="GO:0003682">
    <property type="term" value="F:chromatin binding"/>
    <property type="evidence" value="ECO:0007669"/>
    <property type="project" value="TreeGrafter"/>
</dbReference>
<dbReference type="Proteomes" id="UP000247702">
    <property type="component" value="Unassembled WGS sequence"/>
</dbReference>
<dbReference type="GO" id="GO:0051301">
    <property type="term" value="P:cell division"/>
    <property type="evidence" value="ECO:0007669"/>
    <property type="project" value="UniProtKB-KW"/>
</dbReference>
<evidence type="ECO:0000256" key="1">
    <source>
        <dbReference type="ARBA" id="ARBA00004286"/>
    </source>
</evidence>
<feature type="region of interest" description="Disordered" evidence="11">
    <location>
        <begin position="1"/>
        <end position="58"/>
    </location>
</feature>
<evidence type="ECO:0000256" key="7">
    <source>
        <dbReference type="ARBA" id="ARBA00022618"/>
    </source>
</evidence>
<feature type="compositionally biased region" description="Polar residues" evidence="11">
    <location>
        <begin position="36"/>
        <end position="54"/>
    </location>
</feature>
<evidence type="ECO:0000256" key="8">
    <source>
        <dbReference type="ARBA" id="ARBA00022776"/>
    </source>
</evidence>
<feature type="compositionally biased region" description="Polar residues" evidence="11">
    <location>
        <begin position="11"/>
        <end position="21"/>
    </location>
</feature>
<evidence type="ECO:0000256" key="9">
    <source>
        <dbReference type="ARBA" id="ARBA00023067"/>
    </source>
</evidence>
<gene>
    <name evidence="12" type="ORF">RclHR1_17910002</name>
</gene>
<keyword evidence="9" id="KW-0226">DNA condensation</keyword>
<evidence type="ECO:0000256" key="11">
    <source>
        <dbReference type="SAM" id="MobiDB-lite"/>
    </source>
</evidence>
<evidence type="ECO:0000256" key="2">
    <source>
        <dbReference type="ARBA" id="ARBA00004496"/>
    </source>
</evidence>
<evidence type="ECO:0000313" key="13">
    <source>
        <dbReference type="Proteomes" id="UP000247702"/>
    </source>
</evidence>
<dbReference type="PANTHER" id="PTHR13108:SF9">
    <property type="entry name" value="CONDENSIN COMPLEX SUBUNIT 2"/>
    <property type="match status" value="1"/>
</dbReference>
<protein>
    <recommendedName>
        <fullName evidence="4">Condensin complex subunit 2</fullName>
    </recommendedName>
</protein>
<proteinExistence type="inferred from homology"/>
<evidence type="ECO:0000256" key="3">
    <source>
        <dbReference type="ARBA" id="ARBA00009471"/>
    </source>
</evidence>
<organism evidence="12 13">
    <name type="scientific">Rhizophagus clarus</name>
    <dbReference type="NCBI Taxonomy" id="94130"/>
    <lineage>
        <taxon>Eukaryota</taxon>
        <taxon>Fungi</taxon>
        <taxon>Fungi incertae sedis</taxon>
        <taxon>Mucoromycota</taxon>
        <taxon>Glomeromycotina</taxon>
        <taxon>Glomeromycetes</taxon>
        <taxon>Glomerales</taxon>
        <taxon>Glomeraceae</taxon>
        <taxon>Rhizophagus</taxon>
    </lineage>
</organism>
<dbReference type="PANTHER" id="PTHR13108">
    <property type="entry name" value="CONDENSIN COMPLEX SUBUNIT 2"/>
    <property type="match status" value="1"/>
</dbReference>
<dbReference type="EMBL" id="BEXD01000881">
    <property type="protein sequence ID" value="GBB90827.1"/>
    <property type="molecule type" value="Genomic_DNA"/>
</dbReference>
<sequence>MSDTPSRRHSFGTSLRDTNLPLNDDDSEIRTRRRSLANSRPSLNFPGSNDSPTRAASRPLEVVAPLPTIPSEEMCINFEEWMKLATDNKINASNSWKLALIDYFHEMTFLKEGDSINFQKAACTLDGCMKIYKARVDSVVTESRKLLSGLISSNSKNNNEDDNRDSEDNELERRPRKKKSSTLVKDYSSLTLKKFDLEFSIDPLFRKTSADFDEGGAEGLLLNNLSIDRDGKLIFDSSDAILDNDDRVDTDDDEQKIDITKLRAKYLPGLQQMFNKDICPSLKNFNLSEDNTETEDISYLDFFDNENNDNDDFNANINDTFVDDLDLNNEVSEIFDEESINPRPRFSEKDCIMAMVTNDDEIEMFSYFDSAFLRNWTGPEHWKIKRVNKKPAETKGEIKEKKKKDPGFINFIDAEELDERTLFASGRSTINAPSLAENVSHRHLLPDDMHFSSKQLLQLFLKPQFILNSKRRHEAQLDNRGDANGNENWVDRTNDPLETSFLDDTNYTGGDTFYNDEYYDDESDESEFGDNLITQTKRFRPEFIKYAKKAKKVDIIRLKENIWRTLTDLIERPQDNGTSLPKGNHTIKLVEIMNNLRRFYPQEKFKDISVSYCFICLLHLAIEKGIKITSNDQLNVDVIV</sequence>
<dbReference type="STRING" id="94130.A0A2Z6QKZ6"/>
<evidence type="ECO:0000313" key="12">
    <source>
        <dbReference type="EMBL" id="GBB90827.1"/>
    </source>
</evidence>
<comment type="caution">
    <text evidence="12">The sequence shown here is derived from an EMBL/GenBank/DDBJ whole genome shotgun (WGS) entry which is preliminary data.</text>
</comment>